<protein>
    <submittedName>
        <fullName evidence="2">Uncharacterized protein</fullName>
    </submittedName>
</protein>
<evidence type="ECO:0000313" key="3">
    <source>
        <dbReference type="Proteomes" id="UP000005667"/>
    </source>
</evidence>
<sequence>MSYSTCGSGLGTAYPAVAAASPPAPPLDLADGRHYVLLARQNPPSRMEPPAFRPDDLSKPR</sequence>
<dbReference type="KEGG" id="ali:AZOLI_3041"/>
<accession>G7Z6Z5</accession>
<gene>
    <name evidence="2" type="ordered locus">AZOLI_3041</name>
</gene>
<reference evidence="3" key="1">
    <citation type="journal article" date="2011" name="PLoS Genet.">
        <title>Azospirillum genomes reveal transition of bacteria from aquatic to terrestrial environments.</title>
        <authorList>
            <person name="Wisniewski-Dye F."/>
            <person name="Borziak K."/>
            <person name="Khalsa-Moyers G."/>
            <person name="Alexandre G."/>
            <person name="Sukharnikov L.O."/>
            <person name="Wuichet K."/>
            <person name="Hurst G.B."/>
            <person name="McDonald W.H."/>
            <person name="Robertson J.S."/>
            <person name="Barbe V."/>
            <person name="Calteau A."/>
            <person name="Rouy Z."/>
            <person name="Mangenot S."/>
            <person name="Prigent-Combaret C."/>
            <person name="Normand P."/>
            <person name="Boyer M."/>
            <person name="Siguier P."/>
            <person name="Dessaux Y."/>
            <person name="Elmerich C."/>
            <person name="Condemine G."/>
            <person name="Krishnen G."/>
            <person name="Kennedy I."/>
            <person name="Paterson A.H."/>
            <person name="Gonzalez V."/>
            <person name="Mavingui P."/>
            <person name="Zhulin I.B."/>
        </authorList>
    </citation>
    <scope>NUCLEOTIDE SEQUENCE [LARGE SCALE GENOMIC DNA]</scope>
    <source>
        <strain evidence="3">4B</strain>
    </source>
</reference>
<keyword evidence="3" id="KW-1185">Reference proteome</keyword>
<feature type="region of interest" description="Disordered" evidence="1">
    <location>
        <begin position="40"/>
        <end position="61"/>
    </location>
</feature>
<evidence type="ECO:0000313" key="2">
    <source>
        <dbReference type="EMBL" id="CBS88208.1"/>
    </source>
</evidence>
<name>G7Z6Z5_AZOL4</name>
<proteinExistence type="predicted"/>
<dbReference type="HOGENOM" id="CLU_2912469_0_0_5"/>
<organism evidence="2 3">
    <name type="scientific">Azospirillum lipoferum (strain 4B)</name>
    <dbReference type="NCBI Taxonomy" id="862719"/>
    <lineage>
        <taxon>Bacteria</taxon>
        <taxon>Pseudomonadati</taxon>
        <taxon>Pseudomonadota</taxon>
        <taxon>Alphaproteobacteria</taxon>
        <taxon>Rhodospirillales</taxon>
        <taxon>Azospirillaceae</taxon>
        <taxon>Azospirillum</taxon>
    </lineage>
</organism>
<evidence type="ECO:0000256" key="1">
    <source>
        <dbReference type="SAM" id="MobiDB-lite"/>
    </source>
</evidence>
<dbReference type="EMBL" id="FQ311868">
    <property type="protein sequence ID" value="CBS88208.1"/>
    <property type="molecule type" value="Genomic_DNA"/>
</dbReference>
<dbReference type="STRING" id="862719.AZOLI_3041"/>
<dbReference type="Proteomes" id="UP000005667">
    <property type="component" value="Chromosome"/>
</dbReference>
<dbReference type="AlphaFoldDB" id="G7Z6Z5"/>